<dbReference type="SUPFAM" id="SSF52540">
    <property type="entry name" value="P-loop containing nucleoside triphosphate hydrolases"/>
    <property type="match status" value="1"/>
</dbReference>
<keyword evidence="3" id="KW-0067">ATP-binding</keyword>
<evidence type="ECO:0000259" key="4">
    <source>
        <dbReference type="PROSITE" id="PS50893"/>
    </source>
</evidence>
<dbReference type="InterPro" id="IPR027417">
    <property type="entry name" value="P-loop_NTPase"/>
</dbReference>
<evidence type="ECO:0000256" key="2">
    <source>
        <dbReference type="ARBA" id="ARBA00022741"/>
    </source>
</evidence>
<keyword evidence="6" id="KW-1185">Reference proteome</keyword>
<evidence type="ECO:0000256" key="1">
    <source>
        <dbReference type="ARBA" id="ARBA00022448"/>
    </source>
</evidence>
<dbReference type="PANTHER" id="PTHR42781:SF4">
    <property type="entry name" value="SPERMIDINE_PUTRESCINE IMPORT ATP-BINDING PROTEIN POTA"/>
    <property type="match status" value="1"/>
</dbReference>
<keyword evidence="1" id="KW-0813">Transport</keyword>
<reference evidence="5 6" key="1">
    <citation type="submission" date="2016-08" db="EMBL/GenBank/DDBJ databases">
        <title>Draft genome sequence of Candidatus Piscirickettsia litoralis, from seawater.</title>
        <authorList>
            <person name="Wan X."/>
            <person name="Lee A.J."/>
            <person name="Hou S."/>
            <person name="Donachie S.P."/>
        </authorList>
    </citation>
    <scope>NUCLEOTIDE SEQUENCE [LARGE SCALE GENOMIC DNA]</scope>
    <source>
        <strain evidence="5 6">Y2</strain>
    </source>
</reference>
<name>A0ABX3A4W6_9GAMM</name>
<dbReference type="Proteomes" id="UP000094329">
    <property type="component" value="Unassembled WGS sequence"/>
</dbReference>
<keyword evidence="2" id="KW-0547">Nucleotide-binding</keyword>
<feature type="domain" description="ABC transporter" evidence="4">
    <location>
        <begin position="2"/>
        <end position="237"/>
    </location>
</feature>
<evidence type="ECO:0000313" key="6">
    <source>
        <dbReference type="Proteomes" id="UP000094329"/>
    </source>
</evidence>
<dbReference type="PANTHER" id="PTHR42781">
    <property type="entry name" value="SPERMIDINE/PUTRESCINE IMPORT ATP-BINDING PROTEIN POTA"/>
    <property type="match status" value="1"/>
</dbReference>
<dbReference type="InterPro" id="IPR003593">
    <property type="entry name" value="AAA+_ATPase"/>
</dbReference>
<dbReference type="InterPro" id="IPR003439">
    <property type="entry name" value="ABC_transporter-like_ATP-bd"/>
</dbReference>
<dbReference type="PROSITE" id="PS50893">
    <property type="entry name" value="ABC_TRANSPORTER_2"/>
    <property type="match status" value="1"/>
</dbReference>
<accession>A0ABX3A4W6</accession>
<evidence type="ECO:0000313" key="5">
    <source>
        <dbReference type="EMBL" id="ODN42475.1"/>
    </source>
</evidence>
<proteinExistence type="predicted"/>
<dbReference type="PROSITE" id="PS00211">
    <property type="entry name" value="ABC_TRANSPORTER_1"/>
    <property type="match status" value="1"/>
</dbReference>
<dbReference type="Gene3D" id="3.40.50.300">
    <property type="entry name" value="P-loop containing nucleotide triphosphate hydrolases"/>
    <property type="match status" value="1"/>
</dbReference>
<dbReference type="SMART" id="SM00382">
    <property type="entry name" value="AAA"/>
    <property type="match status" value="1"/>
</dbReference>
<dbReference type="EMBL" id="MDTU01000001">
    <property type="protein sequence ID" value="ODN42475.1"/>
    <property type="molecule type" value="Genomic_DNA"/>
</dbReference>
<evidence type="ECO:0000256" key="3">
    <source>
        <dbReference type="ARBA" id="ARBA00022840"/>
    </source>
</evidence>
<gene>
    <name evidence="5" type="ORF">BGC07_05455</name>
</gene>
<protein>
    <recommendedName>
        <fullName evidence="4">ABC transporter domain-containing protein</fullName>
    </recommendedName>
</protein>
<sequence>MIQINNVSKSFDHGASYAVNQVTLDVTPSECLVILGTSGSGKTTLLKMITGLLPLTSGEIRFKETKISEISKTAMNEKIGFVFQHSGLFPHMTVFDNIALPLKISGKNKSFQIQRAEELINSVELDNSYLSRYPDELSGGQKQRINIARALAMNPDCLLMDEPFSALDAITRHSLHNEVKHLRSKFNKTIIFITHNIFEAFILADRIAIMHQGKLEQLDTPSEIVRKPASDFVNDYITQAFQPLQQNAHFLGDNNV</sequence>
<dbReference type="InterPro" id="IPR017871">
    <property type="entry name" value="ABC_transporter-like_CS"/>
</dbReference>
<dbReference type="RefSeq" id="WP_069312272.1">
    <property type="nucleotide sequence ID" value="NZ_MDTU01000001.1"/>
</dbReference>
<dbReference type="Pfam" id="PF00005">
    <property type="entry name" value="ABC_tran"/>
    <property type="match status" value="1"/>
</dbReference>
<comment type="caution">
    <text evidence="5">The sequence shown here is derived from an EMBL/GenBank/DDBJ whole genome shotgun (WGS) entry which is preliminary data.</text>
</comment>
<dbReference type="InterPro" id="IPR050093">
    <property type="entry name" value="ABC_SmlMolc_Importer"/>
</dbReference>
<organism evidence="5 6">
    <name type="scientific">Piscirickettsia litoralis</name>
    <dbReference type="NCBI Taxonomy" id="1891921"/>
    <lineage>
        <taxon>Bacteria</taxon>
        <taxon>Pseudomonadati</taxon>
        <taxon>Pseudomonadota</taxon>
        <taxon>Gammaproteobacteria</taxon>
        <taxon>Thiotrichales</taxon>
        <taxon>Piscirickettsiaceae</taxon>
        <taxon>Piscirickettsia</taxon>
    </lineage>
</organism>